<feature type="signal peptide" evidence="1">
    <location>
        <begin position="1"/>
        <end position="22"/>
    </location>
</feature>
<feature type="chain" id="PRO_5008446045" description="Flagella basal body P-ring formation protein FlgA" evidence="1">
    <location>
        <begin position="23"/>
        <end position="177"/>
    </location>
</feature>
<comment type="similarity">
    <text evidence="1">Belongs to the FlgA family.</text>
</comment>
<dbReference type="InterPro" id="IPR017585">
    <property type="entry name" value="SAF_FlgA"/>
</dbReference>
<keyword evidence="1" id="KW-1005">Bacterial flagellum biogenesis</keyword>
<dbReference type="OrthoDB" id="7171936at2"/>
<gene>
    <name evidence="3" type="ORF">ATE48_16195</name>
</gene>
<dbReference type="PANTHER" id="PTHR36307:SF1">
    <property type="entry name" value="FLAGELLA BASAL BODY P-RING FORMATION PROTEIN FLGA"/>
    <property type="match status" value="1"/>
</dbReference>
<dbReference type="Proteomes" id="UP000092498">
    <property type="component" value="Chromosome"/>
</dbReference>
<dbReference type="Pfam" id="PF13144">
    <property type="entry name" value="ChapFlgA"/>
    <property type="match status" value="1"/>
</dbReference>
<feature type="domain" description="Flagella basal body P-ring formation protein FlgA SAF" evidence="2">
    <location>
        <begin position="116"/>
        <end position="172"/>
    </location>
</feature>
<dbReference type="EMBL" id="CP013244">
    <property type="protein sequence ID" value="ANP47344.1"/>
    <property type="molecule type" value="Genomic_DNA"/>
</dbReference>
<dbReference type="PANTHER" id="PTHR36307">
    <property type="entry name" value="FLAGELLA BASAL BODY P-RING FORMATION PROTEIN FLGA"/>
    <property type="match status" value="1"/>
</dbReference>
<protein>
    <recommendedName>
        <fullName evidence="1">Flagella basal body P-ring formation protein FlgA</fullName>
    </recommendedName>
</protein>
<reference evidence="3 4" key="1">
    <citation type="submission" date="2015-11" db="EMBL/GenBank/DDBJ databases">
        <title>Whole-Genome Sequence of Candidatus Oderbacter manganicum from the National Park Lower Oder Valley, Germany.</title>
        <authorList>
            <person name="Braun B."/>
            <person name="Liere K."/>
            <person name="Szewzyk U."/>
        </authorList>
    </citation>
    <scope>NUCLEOTIDE SEQUENCE [LARGE SCALE GENOMIC DNA]</scope>
    <source>
        <strain evidence="3 4">OTSz_A_272</strain>
    </source>
</reference>
<name>A0A1B1ALB9_9PROT</name>
<comment type="subcellular location">
    <subcellularLocation>
        <location evidence="1">Periplasm</location>
    </subcellularLocation>
</comment>
<evidence type="ECO:0000313" key="4">
    <source>
        <dbReference type="Proteomes" id="UP000092498"/>
    </source>
</evidence>
<keyword evidence="1" id="KW-0574">Periplasm</keyword>
<proteinExistence type="inferred from homology"/>
<evidence type="ECO:0000256" key="1">
    <source>
        <dbReference type="RuleBase" id="RU362063"/>
    </source>
</evidence>
<dbReference type="InterPro" id="IPR039246">
    <property type="entry name" value="Flagellar_FlgA"/>
</dbReference>
<accession>A0A1B1ALB9</accession>
<dbReference type="NCBIfam" id="TIGR03170">
    <property type="entry name" value="flgA_cterm"/>
    <property type="match status" value="1"/>
</dbReference>
<dbReference type="STRING" id="1759059.ATE48_16195"/>
<dbReference type="AlphaFoldDB" id="A0A1B1ALB9"/>
<keyword evidence="4" id="KW-1185">Reference proteome</keyword>
<sequence length="177" mass="18066">MLFRFCIAICLYFVCAAGLAHAQTVSLRPRIEANGPAVTMGDVFEGLPSNIAGRALSPAPQAGQVGSLQMSMLSAAASAAGLDFTPPPGVSAVQVIRPGGARATLPATTGSRTLADAAVRRGDFVDLVYQMPGMSLSMRARALEDGAVGQGIRLLNTSSNRTIDAIVTGPGAARANP</sequence>
<dbReference type="GO" id="GO:0042597">
    <property type="term" value="C:periplasmic space"/>
    <property type="evidence" value="ECO:0007669"/>
    <property type="project" value="UniProtKB-SubCell"/>
</dbReference>
<dbReference type="Gene3D" id="2.30.30.760">
    <property type="match status" value="1"/>
</dbReference>
<organism evidence="3 4">
    <name type="scientific">Candidatus Viadribacter manganicus</name>
    <dbReference type="NCBI Taxonomy" id="1759059"/>
    <lineage>
        <taxon>Bacteria</taxon>
        <taxon>Pseudomonadati</taxon>
        <taxon>Pseudomonadota</taxon>
        <taxon>Alphaproteobacteria</taxon>
        <taxon>Hyphomonadales</taxon>
        <taxon>Hyphomonadaceae</taxon>
        <taxon>Candidatus Viadribacter</taxon>
    </lineage>
</organism>
<dbReference type="KEGG" id="cbot:ATE48_16195"/>
<dbReference type="RefSeq" id="WP_066773305.1">
    <property type="nucleotide sequence ID" value="NZ_CP013244.1"/>
</dbReference>
<dbReference type="GO" id="GO:0044780">
    <property type="term" value="P:bacterial-type flagellum assembly"/>
    <property type="evidence" value="ECO:0007669"/>
    <property type="project" value="InterPro"/>
</dbReference>
<evidence type="ECO:0000313" key="3">
    <source>
        <dbReference type="EMBL" id="ANP47344.1"/>
    </source>
</evidence>
<comment type="function">
    <text evidence="1">Involved in the assembly process of the P-ring formation. It may associate with FlgF on the rod constituting a structure essential for the P-ring assembly or may act as a modulator protein for the P-ring assembly.</text>
</comment>
<keyword evidence="1" id="KW-0732">Signal</keyword>
<evidence type="ECO:0000259" key="2">
    <source>
        <dbReference type="Pfam" id="PF13144"/>
    </source>
</evidence>
<dbReference type="InParanoid" id="A0A1B1ALB9"/>